<dbReference type="PANTHER" id="PTHR47481">
    <property type="match status" value="1"/>
</dbReference>
<gene>
    <name evidence="1" type="ORF">CK203_083983</name>
</gene>
<reference evidence="1 2" key="1">
    <citation type="journal article" date="2018" name="PLoS Genet.">
        <title>Population sequencing reveals clonal diversity and ancestral inbreeding in the grapevine cultivar Chardonnay.</title>
        <authorList>
            <person name="Roach M.J."/>
            <person name="Johnson D.L."/>
            <person name="Bohlmann J."/>
            <person name="van Vuuren H.J."/>
            <person name="Jones S.J."/>
            <person name="Pretorius I.S."/>
            <person name="Schmidt S.A."/>
            <person name="Borneman A.R."/>
        </authorList>
    </citation>
    <scope>NUCLEOTIDE SEQUENCE [LARGE SCALE GENOMIC DNA]</scope>
    <source>
        <strain evidence="2">cv. Chardonnay</strain>
        <tissue evidence="1">Leaf</tissue>
    </source>
</reference>
<protein>
    <recommendedName>
        <fullName evidence="3">Retrovirus-related Pol polyprotein from transposon RE1</fullName>
    </recommendedName>
</protein>
<evidence type="ECO:0000313" key="2">
    <source>
        <dbReference type="Proteomes" id="UP000288805"/>
    </source>
</evidence>
<dbReference type="AlphaFoldDB" id="A0A438EUV1"/>
<dbReference type="PANTHER" id="PTHR47481:SF31">
    <property type="entry name" value="OS01G0873500 PROTEIN"/>
    <property type="match status" value="1"/>
</dbReference>
<evidence type="ECO:0008006" key="3">
    <source>
        <dbReference type="Google" id="ProtNLM"/>
    </source>
</evidence>
<sequence>MQIDNPDFIAWHHFNRLIMSWIYAFLTEVMLYQIVGYSTALEIWNALNQIYFAASMAREPVSYIDHLLYLFGGLDRAYNLFVTLIINRPDKPSIEEIHSLLLSYEFRLDSQNSDDQLSYLQANLSQLNLIKNLSNLILPTLDMTPNPPMFNMMSSNIATTNSVADNSRIRTHTISSSRDTLIVASTKYVHHHLHQDILSYLLALKPSSFKPKISTSGIGV</sequence>
<proteinExistence type="predicted"/>
<evidence type="ECO:0000313" key="1">
    <source>
        <dbReference type="EMBL" id="RVW51479.1"/>
    </source>
</evidence>
<dbReference type="EMBL" id="QGNW01001180">
    <property type="protein sequence ID" value="RVW51479.1"/>
    <property type="molecule type" value="Genomic_DNA"/>
</dbReference>
<organism evidence="1 2">
    <name type="scientific">Vitis vinifera</name>
    <name type="common">Grape</name>
    <dbReference type="NCBI Taxonomy" id="29760"/>
    <lineage>
        <taxon>Eukaryota</taxon>
        <taxon>Viridiplantae</taxon>
        <taxon>Streptophyta</taxon>
        <taxon>Embryophyta</taxon>
        <taxon>Tracheophyta</taxon>
        <taxon>Spermatophyta</taxon>
        <taxon>Magnoliopsida</taxon>
        <taxon>eudicotyledons</taxon>
        <taxon>Gunneridae</taxon>
        <taxon>Pentapetalae</taxon>
        <taxon>rosids</taxon>
        <taxon>Vitales</taxon>
        <taxon>Vitaceae</taxon>
        <taxon>Viteae</taxon>
        <taxon>Vitis</taxon>
    </lineage>
</organism>
<comment type="caution">
    <text evidence="1">The sequence shown here is derived from an EMBL/GenBank/DDBJ whole genome shotgun (WGS) entry which is preliminary data.</text>
</comment>
<accession>A0A438EUV1</accession>
<name>A0A438EUV1_VITVI</name>
<dbReference type="Proteomes" id="UP000288805">
    <property type="component" value="Unassembled WGS sequence"/>
</dbReference>